<dbReference type="InterPro" id="IPR050194">
    <property type="entry name" value="Glycosyltransferase_grp1"/>
</dbReference>
<keyword evidence="3" id="KW-0808">Transferase</keyword>
<evidence type="ECO:0000259" key="1">
    <source>
        <dbReference type="Pfam" id="PF00534"/>
    </source>
</evidence>
<dbReference type="PANTHER" id="PTHR45947">
    <property type="entry name" value="SULFOQUINOVOSYL TRANSFERASE SQD2"/>
    <property type="match status" value="1"/>
</dbReference>
<gene>
    <name evidence="3" type="ORF">B0G62_13711</name>
</gene>
<dbReference type="GO" id="GO:0016757">
    <property type="term" value="F:glycosyltransferase activity"/>
    <property type="evidence" value="ECO:0007669"/>
    <property type="project" value="InterPro"/>
</dbReference>
<name>A0A2S4LS14_9BURK</name>
<dbReference type="Pfam" id="PF13439">
    <property type="entry name" value="Glyco_transf_4"/>
    <property type="match status" value="1"/>
</dbReference>
<dbReference type="InterPro" id="IPR028098">
    <property type="entry name" value="Glyco_trans_4-like_N"/>
</dbReference>
<feature type="domain" description="Glycosyltransferase subfamily 4-like N-terminal" evidence="2">
    <location>
        <begin position="7"/>
        <end position="130"/>
    </location>
</feature>
<organism evidence="3 4">
    <name type="scientific">Paraburkholderia eburnea</name>
    <dbReference type="NCBI Taxonomy" id="1189126"/>
    <lineage>
        <taxon>Bacteria</taxon>
        <taxon>Pseudomonadati</taxon>
        <taxon>Pseudomonadota</taxon>
        <taxon>Betaproteobacteria</taxon>
        <taxon>Burkholderiales</taxon>
        <taxon>Burkholderiaceae</taxon>
        <taxon>Paraburkholderia</taxon>
    </lineage>
</organism>
<evidence type="ECO:0000259" key="2">
    <source>
        <dbReference type="Pfam" id="PF13439"/>
    </source>
</evidence>
<protein>
    <submittedName>
        <fullName evidence="3">Glycosyltransferase involved in cell wall biosynthesis</fullName>
    </submittedName>
</protein>
<keyword evidence="4" id="KW-1185">Reference proteome</keyword>
<dbReference type="Gene3D" id="3.40.50.2000">
    <property type="entry name" value="Glycogen Phosphorylase B"/>
    <property type="match status" value="2"/>
</dbReference>
<evidence type="ECO:0000313" key="3">
    <source>
        <dbReference type="EMBL" id="POR45257.1"/>
    </source>
</evidence>
<dbReference type="Pfam" id="PF00534">
    <property type="entry name" value="Glycos_transf_1"/>
    <property type="match status" value="1"/>
</dbReference>
<sequence>MFDASVRRIVLPMKREIGFSDLRALLALLKILRSERFDAIHSHSSKAGALARLATFLRFEIGKSCYSPHGFAFLRRDVAEKKRRLFHLIEWLLHKLGGKIAACSATEKLYAEQHLGKHRIYLLENGIDTALINEVTRADERKVARVVTAGRVAYQKAPWRLAQIAHHIAAEEAEFIWIGDGDAESKTEWLADSRVVVSGWLDKQRLMAEFANSDVFVLTSLWEGMPIALIEAQAMGIPAVATNIVGNKDVVVHGKTGFLADTDEELLLYTRKLVNDPKLRQRMGRAARRHAISRFGKDKFLKESELIYFGA</sequence>
<dbReference type="Proteomes" id="UP000237381">
    <property type="component" value="Unassembled WGS sequence"/>
</dbReference>
<dbReference type="InterPro" id="IPR001296">
    <property type="entry name" value="Glyco_trans_1"/>
</dbReference>
<feature type="domain" description="Glycosyl transferase family 1" evidence="1">
    <location>
        <begin position="144"/>
        <end position="289"/>
    </location>
</feature>
<dbReference type="EMBL" id="PQGA01000037">
    <property type="protein sequence ID" value="POR45257.1"/>
    <property type="molecule type" value="Genomic_DNA"/>
</dbReference>
<proteinExistence type="predicted"/>
<evidence type="ECO:0000313" key="4">
    <source>
        <dbReference type="Proteomes" id="UP000237381"/>
    </source>
</evidence>
<dbReference type="SUPFAM" id="SSF53756">
    <property type="entry name" value="UDP-Glycosyltransferase/glycogen phosphorylase"/>
    <property type="match status" value="1"/>
</dbReference>
<comment type="caution">
    <text evidence="3">The sequence shown here is derived from an EMBL/GenBank/DDBJ whole genome shotgun (WGS) entry which is preliminary data.</text>
</comment>
<dbReference type="AlphaFoldDB" id="A0A2S4LS14"/>
<dbReference type="PANTHER" id="PTHR45947:SF3">
    <property type="entry name" value="SULFOQUINOVOSYL TRANSFERASE SQD2"/>
    <property type="match status" value="1"/>
</dbReference>
<reference evidence="3 4" key="1">
    <citation type="submission" date="2018-01" db="EMBL/GenBank/DDBJ databases">
        <title>Genomic Encyclopedia of Type Strains, Phase III (KMG-III): the genomes of soil and plant-associated and newly described type strains.</title>
        <authorList>
            <person name="Whitman W."/>
        </authorList>
    </citation>
    <scope>NUCLEOTIDE SEQUENCE [LARGE SCALE GENOMIC DNA]</scope>
    <source>
        <strain evidence="3 4">JCM 18070</strain>
    </source>
</reference>
<accession>A0A2S4LS14</accession>